<dbReference type="InterPro" id="IPR016123">
    <property type="entry name" value="Mog1/PsbP_a/b/a-sand"/>
</dbReference>
<evidence type="ECO:0000313" key="3">
    <source>
        <dbReference type="EMBL" id="CAI9115294.1"/>
    </source>
</evidence>
<dbReference type="Proteomes" id="UP001161247">
    <property type="component" value="Chromosome 8"/>
</dbReference>
<dbReference type="PANTHER" id="PTHR31407:SF17">
    <property type="entry name" value="PSBP DOMAIN-CONTAINING PROTEIN 3, CHLOROPLASTIC"/>
    <property type="match status" value="1"/>
</dbReference>
<dbReference type="GO" id="GO:0009535">
    <property type="term" value="C:chloroplast thylakoid membrane"/>
    <property type="evidence" value="ECO:0007669"/>
    <property type="project" value="UniProtKB-SubCell"/>
</dbReference>
<feature type="domain" description="PsbP C-terminal" evidence="2">
    <location>
        <begin position="94"/>
        <end position="251"/>
    </location>
</feature>
<evidence type="ECO:0000259" key="2">
    <source>
        <dbReference type="Pfam" id="PF01789"/>
    </source>
</evidence>
<evidence type="ECO:0000256" key="1">
    <source>
        <dbReference type="ARBA" id="ARBA00004334"/>
    </source>
</evidence>
<name>A0AAV1E5T7_OLDCO</name>
<dbReference type="AlphaFoldDB" id="A0AAV1E5T7"/>
<dbReference type="Gene3D" id="3.40.1000.10">
    <property type="entry name" value="Mog1/PsbP, alpha/beta/alpha sandwich"/>
    <property type="match status" value="1"/>
</dbReference>
<reference evidence="3" key="1">
    <citation type="submission" date="2023-03" db="EMBL/GenBank/DDBJ databases">
        <authorList>
            <person name="Julca I."/>
        </authorList>
    </citation>
    <scope>NUCLEOTIDE SEQUENCE</scope>
</reference>
<protein>
    <submittedName>
        <fullName evidence="3">OLC1v1016160C3</fullName>
    </submittedName>
</protein>
<keyword evidence="4" id="KW-1185">Reference proteome</keyword>
<organism evidence="3 4">
    <name type="scientific">Oldenlandia corymbosa var. corymbosa</name>
    <dbReference type="NCBI Taxonomy" id="529605"/>
    <lineage>
        <taxon>Eukaryota</taxon>
        <taxon>Viridiplantae</taxon>
        <taxon>Streptophyta</taxon>
        <taxon>Embryophyta</taxon>
        <taxon>Tracheophyta</taxon>
        <taxon>Spermatophyta</taxon>
        <taxon>Magnoliopsida</taxon>
        <taxon>eudicotyledons</taxon>
        <taxon>Gunneridae</taxon>
        <taxon>Pentapetalae</taxon>
        <taxon>asterids</taxon>
        <taxon>lamiids</taxon>
        <taxon>Gentianales</taxon>
        <taxon>Rubiaceae</taxon>
        <taxon>Rubioideae</taxon>
        <taxon>Spermacoceae</taxon>
        <taxon>Hedyotis-Oldenlandia complex</taxon>
        <taxon>Oldenlandia</taxon>
    </lineage>
</organism>
<dbReference type="PANTHER" id="PTHR31407">
    <property type="match status" value="1"/>
</dbReference>
<dbReference type="GO" id="GO:0019898">
    <property type="term" value="C:extrinsic component of membrane"/>
    <property type="evidence" value="ECO:0007669"/>
    <property type="project" value="InterPro"/>
</dbReference>
<dbReference type="GO" id="GO:0009654">
    <property type="term" value="C:photosystem II oxygen evolving complex"/>
    <property type="evidence" value="ECO:0007669"/>
    <property type="project" value="InterPro"/>
</dbReference>
<dbReference type="EMBL" id="OX459125">
    <property type="protein sequence ID" value="CAI9115294.1"/>
    <property type="molecule type" value="Genomic_DNA"/>
</dbReference>
<evidence type="ECO:0000313" key="4">
    <source>
        <dbReference type="Proteomes" id="UP001161247"/>
    </source>
</evidence>
<gene>
    <name evidence="3" type="ORF">OLC1_LOCUS21854</name>
</gene>
<accession>A0AAV1E5T7</accession>
<dbReference type="SUPFAM" id="SSF55724">
    <property type="entry name" value="Mog1p/PsbP-like"/>
    <property type="match status" value="1"/>
</dbReference>
<dbReference type="GO" id="GO:0015979">
    <property type="term" value="P:photosynthesis"/>
    <property type="evidence" value="ECO:0007669"/>
    <property type="project" value="InterPro"/>
</dbReference>
<dbReference type="InterPro" id="IPR002683">
    <property type="entry name" value="PsbP_C"/>
</dbReference>
<comment type="subcellular location">
    <subcellularLocation>
        <location evidence="1">Plastid</location>
        <location evidence="1">Chloroplast thylakoid membrane</location>
    </subcellularLocation>
</comment>
<dbReference type="Pfam" id="PF01789">
    <property type="entry name" value="PsbP"/>
    <property type="match status" value="1"/>
</dbReference>
<sequence>MAAALCSLKLQLRHYSHLPLPKTTTSANAAAATSLDINGKTDREGDYDPFCESNTKSKRREILLRLGAAAAGLIPVPLVSNTPLVLADEDATQEFRLYLDDVNKYKIMIPPDWQVGSGEGDGVRSLTAFYPQGSSASNVSLVITGLGADFTRLESFGKVDAFAENLVGGLDRSWQRPPGVTAKLVDSKSANGLYYIEYTLQNPGESCRHLFSVLGISNNGWINRLYTLTGQYIEEEAEKYGPKVEKVTLSHKQAYFVTMSFHIVYLY</sequence>
<proteinExistence type="predicted"/>
<dbReference type="GO" id="GO:0005509">
    <property type="term" value="F:calcium ion binding"/>
    <property type="evidence" value="ECO:0007669"/>
    <property type="project" value="InterPro"/>
</dbReference>